<dbReference type="EMBL" id="LXQA011399267">
    <property type="protein sequence ID" value="MCI95889.1"/>
    <property type="molecule type" value="Genomic_DNA"/>
</dbReference>
<keyword evidence="2" id="KW-1185">Reference proteome</keyword>
<dbReference type="AlphaFoldDB" id="A0A392W7Z8"/>
<comment type="caution">
    <text evidence="1">The sequence shown here is derived from an EMBL/GenBank/DDBJ whole genome shotgun (WGS) entry which is preliminary data.</text>
</comment>
<accession>A0A392W7Z8</accession>
<evidence type="ECO:0000313" key="2">
    <source>
        <dbReference type="Proteomes" id="UP000265520"/>
    </source>
</evidence>
<dbReference type="Proteomes" id="UP000265520">
    <property type="component" value="Unassembled WGS sequence"/>
</dbReference>
<feature type="non-terminal residue" evidence="1">
    <location>
        <position position="1"/>
    </location>
</feature>
<feature type="non-terminal residue" evidence="1">
    <location>
        <position position="67"/>
    </location>
</feature>
<name>A0A392W7Z8_9FABA</name>
<proteinExistence type="predicted"/>
<sequence>PPSHNHRLTTTVSHVPGLSSRRRDVAWACGGAINSGKVATPPWSQTSVSLLPASPFVALSDDLCCRN</sequence>
<protein>
    <submittedName>
        <fullName evidence="1">Uncharacterized protein</fullName>
    </submittedName>
</protein>
<evidence type="ECO:0000313" key="1">
    <source>
        <dbReference type="EMBL" id="MCI95889.1"/>
    </source>
</evidence>
<reference evidence="1 2" key="1">
    <citation type="journal article" date="2018" name="Front. Plant Sci.">
        <title>Red Clover (Trifolium pratense) and Zigzag Clover (T. medium) - A Picture of Genomic Similarities and Differences.</title>
        <authorList>
            <person name="Dluhosova J."/>
            <person name="Istvanek J."/>
            <person name="Nedelnik J."/>
            <person name="Repkova J."/>
        </authorList>
    </citation>
    <scope>NUCLEOTIDE SEQUENCE [LARGE SCALE GENOMIC DNA]</scope>
    <source>
        <strain evidence="2">cv. 10/8</strain>
        <tissue evidence="1">Leaf</tissue>
    </source>
</reference>
<organism evidence="1 2">
    <name type="scientific">Trifolium medium</name>
    <dbReference type="NCBI Taxonomy" id="97028"/>
    <lineage>
        <taxon>Eukaryota</taxon>
        <taxon>Viridiplantae</taxon>
        <taxon>Streptophyta</taxon>
        <taxon>Embryophyta</taxon>
        <taxon>Tracheophyta</taxon>
        <taxon>Spermatophyta</taxon>
        <taxon>Magnoliopsida</taxon>
        <taxon>eudicotyledons</taxon>
        <taxon>Gunneridae</taxon>
        <taxon>Pentapetalae</taxon>
        <taxon>rosids</taxon>
        <taxon>fabids</taxon>
        <taxon>Fabales</taxon>
        <taxon>Fabaceae</taxon>
        <taxon>Papilionoideae</taxon>
        <taxon>50 kb inversion clade</taxon>
        <taxon>NPAAA clade</taxon>
        <taxon>Hologalegina</taxon>
        <taxon>IRL clade</taxon>
        <taxon>Trifolieae</taxon>
        <taxon>Trifolium</taxon>
    </lineage>
</organism>